<protein>
    <submittedName>
        <fullName evidence="2">Aldose epimerase</fullName>
    </submittedName>
</protein>
<accession>A0A4R9JDS6</accession>
<organism evidence="2 3">
    <name type="scientific">Leptospira perdikensis</name>
    <dbReference type="NCBI Taxonomy" id="2484948"/>
    <lineage>
        <taxon>Bacteria</taxon>
        <taxon>Pseudomonadati</taxon>
        <taxon>Spirochaetota</taxon>
        <taxon>Spirochaetia</taxon>
        <taxon>Leptospirales</taxon>
        <taxon>Leptospiraceae</taxon>
        <taxon>Leptospira</taxon>
    </lineage>
</organism>
<dbReference type="InterPro" id="IPR036409">
    <property type="entry name" value="Aldolase_II/adducin_N_sf"/>
</dbReference>
<gene>
    <name evidence="2" type="ORF">EHQ49_15090</name>
</gene>
<evidence type="ECO:0000313" key="2">
    <source>
        <dbReference type="EMBL" id="TGL37546.1"/>
    </source>
</evidence>
<dbReference type="OrthoDB" id="323529at2"/>
<name>A0A4R9JDS6_9LEPT</name>
<dbReference type="InterPro" id="IPR001303">
    <property type="entry name" value="Aldolase_II/adducin_N"/>
</dbReference>
<keyword evidence="3" id="KW-1185">Reference proteome</keyword>
<sequence>MKTTTLKKRNPKIETRTDIVELNHLWDRLESKGLLQKHQANLSFRLPGKGSFLLLSRAEGKHSKLETEEFKIENPTSSIKISSKTDERLAVIRFHASLYSLRQDIGAIVCFQPVWSSLLRTLDHPLPLVFDEQCRQLGAPVNTIPKKIDGSVESDPIVISGANAFLHEEGVVVTSVTREKAIYNCELIEKCSKAYLLAHSTGSPIRRIPWWVRFIAKNRLLKDEKKASAAYALGQRPTGFKAY</sequence>
<dbReference type="AlphaFoldDB" id="A0A4R9JDS6"/>
<dbReference type="RefSeq" id="WP_135580467.1">
    <property type="nucleotide sequence ID" value="NZ_RQGA01000014.1"/>
</dbReference>
<dbReference type="Proteomes" id="UP000298125">
    <property type="component" value="Unassembled WGS sequence"/>
</dbReference>
<dbReference type="Gene3D" id="3.40.225.10">
    <property type="entry name" value="Class II aldolase/adducin N-terminal domain"/>
    <property type="match status" value="1"/>
</dbReference>
<feature type="domain" description="Class II aldolase/adducin N-terminal" evidence="1">
    <location>
        <begin position="27"/>
        <end position="196"/>
    </location>
</feature>
<dbReference type="EMBL" id="RQGA01000014">
    <property type="protein sequence ID" value="TGL37546.1"/>
    <property type="molecule type" value="Genomic_DNA"/>
</dbReference>
<dbReference type="Pfam" id="PF00596">
    <property type="entry name" value="Aldolase_II"/>
    <property type="match status" value="1"/>
</dbReference>
<proteinExistence type="predicted"/>
<reference evidence="2" key="1">
    <citation type="journal article" date="2019" name="PLoS Negl. Trop. Dis.">
        <title>Revisiting the worldwide diversity of Leptospira species in the environment.</title>
        <authorList>
            <person name="Vincent A.T."/>
            <person name="Schiettekatte O."/>
            <person name="Bourhy P."/>
            <person name="Veyrier F.J."/>
            <person name="Picardeau M."/>
        </authorList>
    </citation>
    <scope>NUCLEOTIDE SEQUENCE [LARGE SCALE GENOMIC DNA]</scope>
    <source>
        <strain evidence="2">201702692</strain>
    </source>
</reference>
<comment type="caution">
    <text evidence="2">The sequence shown here is derived from an EMBL/GenBank/DDBJ whole genome shotgun (WGS) entry which is preliminary data.</text>
</comment>
<dbReference type="SUPFAM" id="SSF53639">
    <property type="entry name" value="AraD/HMP-PK domain-like"/>
    <property type="match status" value="1"/>
</dbReference>
<evidence type="ECO:0000313" key="3">
    <source>
        <dbReference type="Proteomes" id="UP000298125"/>
    </source>
</evidence>
<evidence type="ECO:0000259" key="1">
    <source>
        <dbReference type="Pfam" id="PF00596"/>
    </source>
</evidence>